<keyword evidence="7" id="KW-0106">Calcium</keyword>
<reference evidence="17" key="2">
    <citation type="journal article" date="2023" name="Microbiol Resour">
        <title>Decontamination and Annotation of the Draft Genome Sequence of the Oomycete Lagenidium giganteum ARSEF 373.</title>
        <authorList>
            <person name="Morgan W.R."/>
            <person name="Tartar A."/>
        </authorList>
    </citation>
    <scope>NUCLEOTIDE SEQUENCE</scope>
    <source>
        <strain evidence="17">ARSEF 373</strain>
    </source>
</reference>
<feature type="compositionally biased region" description="Polar residues" evidence="14">
    <location>
        <begin position="1015"/>
        <end position="1030"/>
    </location>
</feature>
<keyword evidence="6" id="KW-0677">Repeat</keyword>
<proteinExistence type="predicted"/>
<keyword evidence="3" id="KW-1003">Cell membrane</keyword>
<evidence type="ECO:0000256" key="8">
    <source>
        <dbReference type="ARBA" id="ARBA00022989"/>
    </source>
</evidence>
<dbReference type="InterPro" id="IPR036770">
    <property type="entry name" value="Ankyrin_rpt-contain_sf"/>
</dbReference>
<feature type="transmembrane region" description="Helical" evidence="15">
    <location>
        <begin position="793"/>
        <end position="812"/>
    </location>
</feature>
<evidence type="ECO:0000256" key="14">
    <source>
        <dbReference type="SAM" id="MobiDB-lite"/>
    </source>
</evidence>
<evidence type="ECO:0000256" key="13">
    <source>
        <dbReference type="SAM" id="Coils"/>
    </source>
</evidence>
<feature type="region of interest" description="Disordered" evidence="14">
    <location>
        <begin position="934"/>
        <end position="974"/>
    </location>
</feature>
<dbReference type="Pfam" id="PF12796">
    <property type="entry name" value="Ank_2"/>
    <property type="match status" value="3"/>
</dbReference>
<dbReference type="PANTHER" id="PTHR10582:SF2">
    <property type="entry name" value="INACTIVE"/>
    <property type="match status" value="1"/>
</dbReference>
<keyword evidence="9" id="KW-0406">Ion transport</keyword>
<evidence type="ECO:0000259" key="16">
    <source>
        <dbReference type="Pfam" id="PF00520"/>
    </source>
</evidence>
<dbReference type="PROSITE" id="PS50297">
    <property type="entry name" value="ANK_REP_REGION"/>
    <property type="match status" value="3"/>
</dbReference>
<keyword evidence="5 15" id="KW-0812">Transmembrane</keyword>
<dbReference type="Gene3D" id="1.25.40.20">
    <property type="entry name" value="Ankyrin repeat-containing domain"/>
    <property type="match status" value="3"/>
</dbReference>
<dbReference type="InterPro" id="IPR005821">
    <property type="entry name" value="Ion_trans_dom"/>
</dbReference>
<keyword evidence="8 15" id="KW-1133">Transmembrane helix</keyword>
<keyword evidence="18" id="KW-1185">Reference proteome</keyword>
<gene>
    <name evidence="17" type="ORF">N0F65_010135</name>
</gene>
<feature type="coiled-coil region" evidence="13">
    <location>
        <begin position="1073"/>
        <end position="1145"/>
    </location>
</feature>
<dbReference type="SUPFAM" id="SSF48403">
    <property type="entry name" value="Ankyrin repeat"/>
    <property type="match status" value="1"/>
</dbReference>
<evidence type="ECO:0000256" key="6">
    <source>
        <dbReference type="ARBA" id="ARBA00022737"/>
    </source>
</evidence>
<evidence type="ECO:0000256" key="15">
    <source>
        <dbReference type="SAM" id="Phobius"/>
    </source>
</evidence>
<feature type="repeat" description="ANK" evidence="12">
    <location>
        <begin position="329"/>
        <end position="361"/>
    </location>
</feature>
<feature type="compositionally biased region" description="Basic and acidic residues" evidence="14">
    <location>
        <begin position="934"/>
        <end position="943"/>
    </location>
</feature>
<dbReference type="InterPro" id="IPR024862">
    <property type="entry name" value="TRPV"/>
</dbReference>
<feature type="transmembrane region" description="Helical" evidence="15">
    <location>
        <begin position="854"/>
        <end position="875"/>
    </location>
</feature>
<dbReference type="GO" id="GO:0005886">
    <property type="term" value="C:plasma membrane"/>
    <property type="evidence" value="ECO:0007669"/>
    <property type="project" value="UniProtKB-SubCell"/>
</dbReference>
<feature type="region of interest" description="Disordered" evidence="14">
    <location>
        <begin position="1009"/>
        <end position="1043"/>
    </location>
</feature>
<evidence type="ECO:0000256" key="3">
    <source>
        <dbReference type="ARBA" id="ARBA00022475"/>
    </source>
</evidence>
<evidence type="ECO:0000256" key="4">
    <source>
        <dbReference type="ARBA" id="ARBA00022568"/>
    </source>
</evidence>
<feature type="repeat" description="ANK" evidence="12">
    <location>
        <begin position="474"/>
        <end position="506"/>
    </location>
</feature>
<evidence type="ECO:0000256" key="10">
    <source>
        <dbReference type="ARBA" id="ARBA00023136"/>
    </source>
</evidence>
<evidence type="ECO:0000313" key="17">
    <source>
        <dbReference type="EMBL" id="DBA01725.1"/>
    </source>
</evidence>
<feature type="transmembrane region" description="Helical" evidence="15">
    <location>
        <begin position="659"/>
        <end position="678"/>
    </location>
</feature>
<keyword evidence="2" id="KW-0813">Transport</keyword>
<sequence>MSLVEAIKLNPVEQLKQLLQLKPEWKDSLARRFAGDVFESTGRSEKELLALMLQFGADPNARSPMSVGMLRRRHLGERTALHHAAGVESFECCELLLEHGANPNLKTALHYAAKMASTNCSNYGSEYAVIDLHNRCMDHHNAQRGADLTIFDLNNRKRRRLPEAVKEGSMTSCEVMLRLGVDPNVMVSSDERVHLQTTKTRTHHFTVLLPKDPLTCVSSYYGTERIQQHWQVVMNGVNADGETGNALKWLCRMVKGKHHCIVLPKHALSSLEACRRPLRHHFMTAVDPDEWWTETRTHHFTMLLFNDPSTRVSSYYGTEQIQKQWQNDVGRTPLSYAVEARSVELCALLIQYGAHPNDEVRKQYRFDISQLRSHTRASQASTSPLFDAVCADLVTCYQLLLKHGADPNVRVVVMGTHHYMKQLRMALVNAANCFFSMELFRHRRMILGASHCIWLRVQAPFHAHGSDPNTQDNSGWTPLHAAVEASFAECCEILVAYDADVVVKDVDGRSPLRLAKPNDDSTQELLIAHYFDWDADIFRQLCEQGKVGALRRYLDNFRIIPHPPRQHARVKVYYHDLYQFCGPPWLPIKDTPLYHVLNGSGDVPSLVDHPVFESVLNTKWGDVGAESSGRVFLELLKFLIGMVQCLWRKPRSTFLSTSHGFGLAMYICESLCFLALLVSTYCSFVLTDTVAGRGISMTTAVLMLTMEALDWNKRRWSYAKDATNWINLVAYVGVLTLGVLSSVESHFPHIDIARAIFIVLLCFCGLEYLRMVPLTSLLIAITFKMVKDVIKFIVLYGVFQIGFSGSFFLLFQHEDSRYNTYSEAFLATFLMLFGDFDADLFLRLDGVKAVVANTLVLLYLVGAMVMLMNLLIAMMSTSYQEVLDVAKVARSIARAEMILRMESVLPQGVRAHMFDVSFFSENQRARAYALHDAEQNSKFDATHEPTNADGSGTEKSLPENQGSSVEAETSSMPLLTSMTKSDGTDALGTQAVLPKEVEQRPVTATSLRDADGVCSPTQKQADVSSDNCGPTATKALRKPNQKKKASRLRTEYVLHLLRPCLSDSVVFEFVDGNENFRNDLQQVQAKLEAKLEKSKTEQLESSSSLYDQLVHQLDLQQQELQKQLKQELQKLEQRQEQQAQHFETKTDTLLTKLDDLQRQLTSDGGSNGVASPSKRFSLKR</sequence>
<evidence type="ECO:0000256" key="5">
    <source>
        <dbReference type="ARBA" id="ARBA00022692"/>
    </source>
</evidence>
<keyword evidence="10 15" id="KW-0472">Membrane</keyword>
<comment type="subcellular location">
    <subcellularLocation>
        <location evidence="1">Cell membrane</location>
        <topology evidence="1">Multi-pass membrane protein</topology>
    </subcellularLocation>
</comment>
<accession>A0AAV2Z784</accession>
<keyword evidence="4" id="KW-0109">Calcium transport</keyword>
<dbReference type="SMART" id="SM00248">
    <property type="entry name" value="ANK"/>
    <property type="match status" value="5"/>
</dbReference>
<feature type="compositionally biased region" description="Polar residues" evidence="14">
    <location>
        <begin position="944"/>
        <end position="974"/>
    </location>
</feature>
<evidence type="ECO:0000256" key="7">
    <source>
        <dbReference type="ARBA" id="ARBA00022837"/>
    </source>
</evidence>
<evidence type="ECO:0000313" key="18">
    <source>
        <dbReference type="Proteomes" id="UP001146120"/>
    </source>
</evidence>
<dbReference type="PANTHER" id="PTHR10582">
    <property type="entry name" value="TRANSIENT RECEPTOR POTENTIAL ION CHANNEL PROTEIN"/>
    <property type="match status" value="1"/>
</dbReference>
<feature type="transmembrane region" description="Helical" evidence="15">
    <location>
        <begin position="725"/>
        <end position="743"/>
    </location>
</feature>
<dbReference type="GO" id="GO:0005216">
    <property type="term" value="F:monoatomic ion channel activity"/>
    <property type="evidence" value="ECO:0007669"/>
    <property type="project" value="InterPro"/>
</dbReference>
<evidence type="ECO:0000256" key="2">
    <source>
        <dbReference type="ARBA" id="ARBA00022448"/>
    </source>
</evidence>
<keyword evidence="12" id="KW-0040">ANK repeat</keyword>
<feature type="region of interest" description="Disordered" evidence="14">
    <location>
        <begin position="1156"/>
        <end position="1180"/>
    </location>
</feature>
<dbReference type="Pfam" id="PF00520">
    <property type="entry name" value="Ion_trans"/>
    <property type="match status" value="1"/>
</dbReference>
<protein>
    <recommendedName>
        <fullName evidence="16">Ion transport domain-containing protein</fullName>
    </recommendedName>
</protein>
<evidence type="ECO:0000256" key="9">
    <source>
        <dbReference type="ARBA" id="ARBA00023065"/>
    </source>
</evidence>
<organism evidence="17 18">
    <name type="scientific">Lagenidium giganteum</name>
    <dbReference type="NCBI Taxonomy" id="4803"/>
    <lineage>
        <taxon>Eukaryota</taxon>
        <taxon>Sar</taxon>
        <taxon>Stramenopiles</taxon>
        <taxon>Oomycota</taxon>
        <taxon>Peronosporomycetes</taxon>
        <taxon>Pythiales</taxon>
        <taxon>Pythiaceae</taxon>
    </lineage>
</organism>
<comment type="caution">
    <text evidence="17">The sequence shown here is derived from an EMBL/GenBank/DDBJ whole genome shotgun (WGS) entry which is preliminary data.</text>
</comment>
<dbReference type="EMBL" id="DAKRPA010000042">
    <property type="protein sequence ID" value="DBA01725.1"/>
    <property type="molecule type" value="Genomic_DNA"/>
</dbReference>
<keyword evidence="13" id="KW-0175">Coiled coil</keyword>
<dbReference type="PROSITE" id="PS50088">
    <property type="entry name" value="ANK_REPEAT"/>
    <property type="match status" value="3"/>
</dbReference>
<dbReference type="GO" id="GO:0098703">
    <property type="term" value="P:calcium ion import across plasma membrane"/>
    <property type="evidence" value="ECO:0007669"/>
    <property type="project" value="TreeGrafter"/>
</dbReference>
<dbReference type="AlphaFoldDB" id="A0AAV2Z784"/>
<evidence type="ECO:0000256" key="12">
    <source>
        <dbReference type="PROSITE-ProRule" id="PRU00023"/>
    </source>
</evidence>
<feature type="repeat" description="ANK" evidence="12">
    <location>
        <begin position="76"/>
        <end position="108"/>
    </location>
</feature>
<dbReference type="InterPro" id="IPR002110">
    <property type="entry name" value="Ankyrin_rpt"/>
</dbReference>
<keyword evidence="11" id="KW-0407">Ion channel</keyword>
<dbReference type="Proteomes" id="UP001146120">
    <property type="component" value="Unassembled WGS sequence"/>
</dbReference>
<name>A0AAV2Z784_9STRA</name>
<feature type="domain" description="Ion transport" evidence="16">
    <location>
        <begin position="702"/>
        <end position="882"/>
    </location>
</feature>
<feature type="transmembrane region" description="Helical" evidence="15">
    <location>
        <begin position="755"/>
        <end position="781"/>
    </location>
</feature>
<evidence type="ECO:0000256" key="11">
    <source>
        <dbReference type="ARBA" id="ARBA00023303"/>
    </source>
</evidence>
<evidence type="ECO:0000256" key="1">
    <source>
        <dbReference type="ARBA" id="ARBA00004651"/>
    </source>
</evidence>
<reference evidence="17" key="1">
    <citation type="submission" date="2022-11" db="EMBL/GenBank/DDBJ databases">
        <authorList>
            <person name="Morgan W.R."/>
            <person name="Tartar A."/>
        </authorList>
    </citation>
    <scope>NUCLEOTIDE SEQUENCE</scope>
    <source>
        <strain evidence="17">ARSEF 373</strain>
    </source>
</reference>